<sequence>MTNNPQLLSYQQELWLLLTWEEYKSFNDQNMQPPAQVSDEQLLEFIYAISGGHISVVNIMHTFIGGYSHPANYSKLFPEKSLPACGGTLIQFDLKIMEEVFQTSFQNICKDSKVIFEPASFKSTAFSLFLDCVRADQNISKGLPPLLSKHSEYRITCDGSGLGASGMESKNTLQRQMVAFLMKLIKEVEIPFKRSCLPEAVRQCLINGWVFMEWVKKYERGDRDDEGNVSDQEVKDACIISFPSPSHRLALGEEFFTATRFSTKDLMLREFIINILKGFSPKYLSRASKLGYKPMEYHFQMEFHRVCSHSYCGLISLHPEHVVNSTISRARVDFTVPNRNWNIELSRDGSRHKEHIKRIQPGGAYHGKQTECMLVDFRQGTPNARALQHSSGAPVLYAVLTQSWTNLDVLDSKGDAIVTNHTLTDSNVDDEFWHSLDD</sequence>
<protein>
    <submittedName>
        <fullName evidence="1">Uncharacterized protein</fullName>
    </submittedName>
</protein>
<dbReference type="InterPro" id="IPR018247">
    <property type="entry name" value="EF_Hand_1_Ca_BS"/>
</dbReference>
<dbReference type="EMBL" id="JBANRG010000066">
    <property type="protein sequence ID" value="KAK7440823.1"/>
    <property type="molecule type" value="Genomic_DNA"/>
</dbReference>
<gene>
    <name evidence="1" type="ORF">VKT23_016901</name>
</gene>
<evidence type="ECO:0000313" key="2">
    <source>
        <dbReference type="Proteomes" id="UP001498398"/>
    </source>
</evidence>
<keyword evidence="2" id="KW-1185">Reference proteome</keyword>
<proteinExistence type="predicted"/>
<comment type="caution">
    <text evidence="1">The sequence shown here is derived from an EMBL/GenBank/DDBJ whole genome shotgun (WGS) entry which is preliminary data.</text>
</comment>
<dbReference type="Proteomes" id="UP001498398">
    <property type="component" value="Unassembled WGS sequence"/>
</dbReference>
<organism evidence="1 2">
    <name type="scientific">Marasmiellus scandens</name>
    <dbReference type="NCBI Taxonomy" id="2682957"/>
    <lineage>
        <taxon>Eukaryota</taxon>
        <taxon>Fungi</taxon>
        <taxon>Dikarya</taxon>
        <taxon>Basidiomycota</taxon>
        <taxon>Agaricomycotina</taxon>
        <taxon>Agaricomycetes</taxon>
        <taxon>Agaricomycetidae</taxon>
        <taxon>Agaricales</taxon>
        <taxon>Marasmiineae</taxon>
        <taxon>Omphalotaceae</taxon>
        <taxon>Marasmiellus</taxon>
    </lineage>
</organism>
<evidence type="ECO:0000313" key="1">
    <source>
        <dbReference type="EMBL" id="KAK7440823.1"/>
    </source>
</evidence>
<name>A0ABR1ITY6_9AGAR</name>
<reference evidence="1 2" key="1">
    <citation type="submission" date="2024-01" db="EMBL/GenBank/DDBJ databases">
        <title>A draft genome for the cacao thread blight pathogen Marasmiellus scandens.</title>
        <authorList>
            <person name="Baruah I.K."/>
            <person name="Leung J."/>
            <person name="Bukari Y."/>
            <person name="Amoako-Attah I."/>
            <person name="Meinhardt L.W."/>
            <person name="Bailey B.A."/>
            <person name="Cohen S.P."/>
        </authorList>
    </citation>
    <scope>NUCLEOTIDE SEQUENCE [LARGE SCALE GENOMIC DNA]</scope>
    <source>
        <strain evidence="1 2">GH-19</strain>
    </source>
</reference>
<accession>A0ABR1ITY6</accession>
<dbReference type="PROSITE" id="PS00018">
    <property type="entry name" value="EF_HAND_1"/>
    <property type="match status" value="1"/>
</dbReference>